<feature type="region of interest" description="Disordered" evidence="1">
    <location>
        <begin position="1"/>
        <end position="32"/>
    </location>
</feature>
<dbReference type="Proteomes" id="UP000308760">
    <property type="component" value="Unassembled WGS sequence"/>
</dbReference>
<accession>A0A4S8PUM8</accession>
<proteinExistence type="predicted"/>
<reference evidence="2 3" key="2">
    <citation type="submission" date="2019-05" db="EMBL/GenBank/DDBJ databases">
        <title>Glycomyces buryatensis sp. nov.</title>
        <authorList>
            <person name="Nikitina E."/>
        </authorList>
    </citation>
    <scope>NUCLEOTIDE SEQUENCE [LARGE SCALE GENOMIC DNA]</scope>
    <source>
        <strain evidence="2 3">18</strain>
    </source>
</reference>
<gene>
    <name evidence="2" type="ORF">FAB82_26010</name>
</gene>
<organism evidence="2 3">
    <name type="scientific">Glycomyces buryatensis</name>
    <dbReference type="NCBI Taxonomy" id="2570927"/>
    <lineage>
        <taxon>Bacteria</taxon>
        <taxon>Bacillati</taxon>
        <taxon>Actinomycetota</taxon>
        <taxon>Actinomycetes</taxon>
        <taxon>Glycomycetales</taxon>
        <taxon>Glycomycetaceae</taxon>
        <taxon>Glycomyces</taxon>
    </lineage>
</organism>
<dbReference type="AlphaFoldDB" id="A0A4S8PUM8"/>
<protein>
    <submittedName>
        <fullName evidence="2">Uncharacterized protein</fullName>
    </submittedName>
</protein>
<sequence length="72" mass="8174">MNQHGPMPRRHDGRHESERRETGTAVETPKSALAKARGVLEFVWSHPANRDRRLAAVHRAIDFQVRARLAAP</sequence>
<dbReference type="EMBL" id="STGY01000083">
    <property type="protein sequence ID" value="THV33595.1"/>
    <property type="molecule type" value="Genomic_DNA"/>
</dbReference>
<comment type="caution">
    <text evidence="2">The sequence shown here is derived from an EMBL/GenBank/DDBJ whole genome shotgun (WGS) entry which is preliminary data.</text>
</comment>
<dbReference type="RefSeq" id="WP_136537476.1">
    <property type="nucleotide sequence ID" value="NZ_STGY01000083.1"/>
</dbReference>
<reference evidence="3" key="1">
    <citation type="submission" date="2019-04" db="EMBL/GenBank/DDBJ databases">
        <title>Nocardioides xinjiangensis sp. nov.</title>
        <authorList>
            <person name="Liu S."/>
        </authorList>
    </citation>
    <scope>NUCLEOTIDE SEQUENCE [LARGE SCALE GENOMIC DNA]</scope>
    <source>
        <strain evidence="3">18</strain>
    </source>
</reference>
<keyword evidence="3" id="KW-1185">Reference proteome</keyword>
<evidence type="ECO:0000313" key="2">
    <source>
        <dbReference type="EMBL" id="THV33595.1"/>
    </source>
</evidence>
<name>A0A4S8PUM8_9ACTN</name>
<feature type="compositionally biased region" description="Basic and acidic residues" evidence="1">
    <location>
        <begin position="9"/>
        <end position="22"/>
    </location>
</feature>
<evidence type="ECO:0000313" key="3">
    <source>
        <dbReference type="Proteomes" id="UP000308760"/>
    </source>
</evidence>
<evidence type="ECO:0000256" key="1">
    <source>
        <dbReference type="SAM" id="MobiDB-lite"/>
    </source>
</evidence>